<evidence type="ECO:0008006" key="3">
    <source>
        <dbReference type="Google" id="ProtNLM"/>
    </source>
</evidence>
<sequence>MNIEEHEKVLNTLPMRTLRGQYANHYGYTPKTRNRTHLIKKILWAIQRNAQGDISDLARNKALAIADDRDVKERFPKMNPPIQASGNPEGTVNIAYQPESVLLPGSVLHRDYQGETIQVLVLENGFEWNGEVYRSLSATARAITGTRWNGKLFFGLKKGAK</sequence>
<dbReference type="AlphaFoldDB" id="A0A6C2U9L0"/>
<dbReference type="Proteomes" id="UP000366872">
    <property type="component" value="Unassembled WGS sequence"/>
</dbReference>
<dbReference type="Pfam" id="PF11149">
    <property type="entry name" value="DUF2924"/>
    <property type="match status" value="1"/>
</dbReference>
<reference evidence="1 2" key="1">
    <citation type="submission" date="2019-04" db="EMBL/GenBank/DDBJ databases">
        <authorList>
            <person name="Van Vliet M D."/>
        </authorList>
    </citation>
    <scope>NUCLEOTIDE SEQUENCE [LARGE SCALE GENOMIC DNA]</scope>
    <source>
        <strain evidence="1 2">F1</strain>
    </source>
</reference>
<evidence type="ECO:0000313" key="2">
    <source>
        <dbReference type="Proteomes" id="UP000366872"/>
    </source>
</evidence>
<evidence type="ECO:0000313" key="1">
    <source>
        <dbReference type="EMBL" id="VGO16201.1"/>
    </source>
</evidence>
<protein>
    <recommendedName>
        <fullName evidence="3">DUF2924 domain-containing protein</fullName>
    </recommendedName>
</protein>
<proteinExistence type="predicted"/>
<gene>
    <name evidence="1" type="ORF">PDESU_04792</name>
</gene>
<name>A0A6C2U9L0_PONDE</name>
<dbReference type="EMBL" id="CAAHFG010000003">
    <property type="protein sequence ID" value="VGO16201.1"/>
    <property type="molecule type" value="Genomic_DNA"/>
</dbReference>
<dbReference type="InterPro" id="IPR021322">
    <property type="entry name" value="DUF2924"/>
</dbReference>
<accession>A0A6C2U9L0</accession>
<keyword evidence="2" id="KW-1185">Reference proteome</keyword>
<organism evidence="1 2">
    <name type="scientific">Pontiella desulfatans</name>
    <dbReference type="NCBI Taxonomy" id="2750659"/>
    <lineage>
        <taxon>Bacteria</taxon>
        <taxon>Pseudomonadati</taxon>
        <taxon>Kiritimatiellota</taxon>
        <taxon>Kiritimatiellia</taxon>
        <taxon>Kiritimatiellales</taxon>
        <taxon>Pontiellaceae</taxon>
        <taxon>Pontiella</taxon>
    </lineage>
</organism>
<dbReference type="RefSeq" id="WP_136081745.1">
    <property type="nucleotide sequence ID" value="NZ_CAAHFG010000003.1"/>
</dbReference>